<dbReference type="PROSITE" id="PS50164">
    <property type="entry name" value="GIY_YIG"/>
    <property type="match status" value="1"/>
</dbReference>
<reference evidence="2 3" key="1">
    <citation type="submission" date="2019-08" db="EMBL/GenBank/DDBJ databases">
        <title>Deep-cultivation of Planctomycetes and their phenomic and genomic characterization uncovers novel biology.</title>
        <authorList>
            <person name="Wiegand S."/>
            <person name="Jogler M."/>
            <person name="Boedeker C."/>
            <person name="Pinto D."/>
            <person name="Vollmers J."/>
            <person name="Rivas-Marin E."/>
            <person name="Kohn T."/>
            <person name="Peeters S.H."/>
            <person name="Heuer A."/>
            <person name="Rast P."/>
            <person name="Oberbeckmann S."/>
            <person name="Bunk B."/>
            <person name="Jeske O."/>
            <person name="Meyerdierks A."/>
            <person name="Storesund J.E."/>
            <person name="Kallscheuer N."/>
            <person name="Luecker S."/>
            <person name="Lage O.M."/>
            <person name="Pohl T."/>
            <person name="Merkel B.J."/>
            <person name="Hornburger P."/>
            <person name="Mueller R.-W."/>
            <person name="Bruemmer F."/>
            <person name="Labrenz M."/>
            <person name="Spormann A.M."/>
            <person name="Op Den Camp H."/>
            <person name="Overmann J."/>
            <person name="Amann R."/>
            <person name="Jetten M.S.M."/>
            <person name="Mascher T."/>
            <person name="Medema M.H."/>
            <person name="Devos D.P."/>
            <person name="Kaster A.-K."/>
            <person name="Ovreas L."/>
            <person name="Rohde M."/>
            <person name="Galperin M.Y."/>
            <person name="Jogler C."/>
        </authorList>
    </citation>
    <scope>NUCLEOTIDE SEQUENCE [LARGE SCALE GENOMIC DNA]</scope>
    <source>
        <strain evidence="2 3">LF1</strain>
    </source>
</reference>
<keyword evidence="3" id="KW-1185">Reference proteome</keyword>
<dbReference type="InterPro" id="IPR050066">
    <property type="entry name" value="UvrABC_protein_C"/>
</dbReference>
<dbReference type="Gene3D" id="3.40.1440.10">
    <property type="entry name" value="GIY-YIG endonuclease"/>
    <property type="match status" value="1"/>
</dbReference>
<name>A0A5B1C9L9_9BACT</name>
<dbReference type="SUPFAM" id="SSF82771">
    <property type="entry name" value="GIY-YIG endonuclease"/>
    <property type="match status" value="1"/>
</dbReference>
<dbReference type="EMBL" id="VRLW01000001">
    <property type="protein sequence ID" value="KAA1257837.1"/>
    <property type="molecule type" value="Genomic_DNA"/>
</dbReference>
<organism evidence="2 3">
    <name type="scientific">Rubripirellula obstinata</name>
    <dbReference type="NCBI Taxonomy" id="406547"/>
    <lineage>
        <taxon>Bacteria</taxon>
        <taxon>Pseudomonadati</taxon>
        <taxon>Planctomycetota</taxon>
        <taxon>Planctomycetia</taxon>
        <taxon>Pirellulales</taxon>
        <taxon>Pirellulaceae</taxon>
        <taxon>Rubripirellula</taxon>
    </lineage>
</organism>
<dbReference type="InterPro" id="IPR035901">
    <property type="entry name" value="GIY-YIG_endonuc_sf"/>
</dbReference>
<comment type="caution">
    <text evidence="2">The sequence shown here is derived from an EMBL/GenBank/DDBJ whole genome shotgun (WGS) entry which is preliminary data.</text>
</comment>
<gene>
    <name evidence="2" type="primary">uvrC_1</name>
    <name evidence="2" type="ORF">LF1_03270</name>
</gene>
<dbReference type="InterPro" id="IPR047296">
    <property type="entry name" value="GIY-YIG_UvrC_Cho"/>
</dbReference>
<dbReference type="PANTHER" id="PTHR30562">
    <property type="entry name" value="UVRC/OXIDOREDUCTASE"/>
    <property type="match status" value="1"/>
</dbReference>
<proteinExistence type="predicted"/>
<dbReference type="AlphaFoldDB" id="A0A5B1C9L9"/>
<dbReference type="PANTHER" id="PTHR30562:SF1">
    <property type="entry name" value="UVRABC SYSTEM PROTEIN C"/>
    <property type="match status" value="1"/>
</dbReference>
<dbReference type="InterPro" id="IPR000305">
    <property type="entry name" value="GIY-YIG_endonuc"/>
</dbReference>
<dbReference type="OrthoDB" id="9803913at2"/>
<dbReference type="GO" id="GO:0006289">
    <property type="term" value="P:nucleotide-excision repair"/>
    <property type="evidence" value="ECO:0007669"/>
    <property type="project" value="InterPro"/>
</dbReference>
<evidence type="ECO:0000313" key="2">
    <source>
        <dbReference type="EMBL" id="KAA1257837.1"/>
    </source>
</evidence>
<protein>
    <submittedName>
        <fullName evidence="2">UvrABC system protein C</fullName>
    </submittedName>
</protein>
<dbReference type="GO" id="GO:0009380">
    <property type="term" value="C:excinuclease repair complex"/>
    <property type="evidence" value="ECO:0007669"/>
    <property type="project" value="TreeGrafter"/>
</dbReference>
<dbReference type="Proteomes" id="UP000322699">
    <property type="component" value="Unassembled WGS sequence"/>
</dbReference>
<accession>A0A5B1C9L9</accession>
<dbReference type="RefSeq" id="WP_068261935.1">
    <property type="nucleotide sequence ID" value="NZ_LWSK01000030.1"/>
</dbReference>
<evidence type="ECO:0000259" key="1">
    <source>
        <dbReference type="PROSITE" id="PS50164"/>
    </source>
</evidence>
<feature type="domain" description="GIY-YIG" evidence="1">
    <location>
        <begin position="47"/>
        <end position="125"/>
    </location>
</feature>
<dbReference type="SMART" id="SM00465">
    <property type="entry name" value="GIYc"/>
    <property type="match status" value="1"/>
</dbReference>
<sequence>MDAIFNTDPQLGFGTDPLYPYSLRPIDVIGGKCKRQLRDQLTQSCPRVPGVYGMLNPKGELIYVGKSKSLRSRLLSYFADSNAREKGGRIIEGTRAIQWETQPSEFASLVREQQLIRRFSPRWNVKEVPKRQRAVYLCLGRSPATFFISAVPPQDCQAIEGPFFGANRMNAAVDALNKVFKLRDCGQKQVFQFSEQMQLFDLELRPGCLRLEVGTCLGPCAAACSQDEYAMATSAAESFLDGFNHEPLVKLRRQFDSAMQNRQYELAQRHHAAIKSLEYVDRKLAMLNRARRRYTFVYNVAGYDGCGIWYLIHSGEIAEAVAAPRNAPERRALMPTLKRWQKTTADHLHRGHGTYPYTLSLVASWFRKNREELAESTFVPGDVVKSRPNGAKATSGITA</sequence>
<evidence type="ECO:0000313" key="3">
    <source>
        <dbReference type="Proteomes" id="UP000322699"/>
    </source>
</evidence>
<dbReference type="CDD" id="cd10434">
    <property type="entry name" value="GIY-YIG_UvrC_Cho"/>
    <property type="match status" value="1"/>
</dbReference>
<dbReference type="Pfam" id="PF01541">
    <property type="entry name" value="GIY-YIG"/>
    <property type="match status" value="1"/>
</dbReference>